<accession>A0AAW0CHW2</accession>
<evidence type="ECO:0008006" key="3">
    <source>
        <dbReference type="Google" id="ProtNLM"/>
    </source>
</evidence>
<sequence length="434" mass="47969">MSEATSMSMILALPEELQVEILLCAALRVDEPIKSPHIKADLMKICRYWAALVLSTPKFWSTIVIHTELDSEAIALAIAQALKWKQSLRLVVDTEWSTSPLEARWTPEKDWANIYGWCSMLTPLQSIADYVHTLDVHAFDQLRTSLVLESIGLELVTDLASCRLRADSQPMFGWPASLPVCNRNIALKELTCSKVNPTWKTPFVYASLTRLSLVEIRGGLSYDDFKTIIACAKILEYLELSGTLLSQEDPGIPVVEFFARRVRVFTLGVGWGPASYVPAGLQLPALETFTLRAPSGSLGGDIVALCIDYLQTAAAFVVECKEPDEDWLSGCTLALHQAKCIDVRTIVCPRLERWVTTCAAMPFLSAVVLPADETTVLEALLREKCPAVAIYVPVLRTGYFREATVSGHGQLCYLPDALQNLLCPPHVGERAEDT</sequence>
<name>A0AAW0CHW2_9AGAR</name>
<reference evidence="1 2" key="1">
    <citation type="journal article" date="2024" name="J Genomics">
        <title>Draft genome sequencing and assembly of Favolaschia claudopus CIRM-BRFM 2984 isolated from oak limbs.</title>
        <authorList>
            <person name="Navarro D."/>
            <person name="Drula E."/>
            <person name="Chaduli D."/>
            <person name="Cazenave R."/>
            <person name="Ahrendt S."/>
            <person name="Wang J."/>
            <person name="Lipzen A."/>
            <person name="Daum C."/>
            <person name="Barry K."/>
            <person name="Grigoriev I.V."/>
            <person name="Favel A."/>
            <person name="Rosso M.N."/>
            <person name="Martin F."/>
        </authorList>
    </citation>
    <scope>NUCLEOTIDE SEQUENCE [LARGE SCALE GENOMIC DNA]</scope>
    <source>
        <strain evidence="1 2">CIRM-BRFM 2984</strain>
    </source>
</reference>
<keyword evidence="2" id="KW-1185">Reference proteome</keyword>
<dbReference type="AlphaFoldDB" id="A0AAW0CHW2"/>
<evidence type="ECO:0000313" key="2">
    <source>
        <dbReference type="Proteomes" id="UP001362999"/>
    </source>
</evidence>
<dbReference type="EMBL" id="JAWWNJ010000017">
    <property type="protein sequence ID" value="KAK7038416.1"/>
    <property type="molecule type" value="Genomic_DNA"/>
</dbReference>
<comment type="caution">
    <text evidence="1">The sequence shown here is derived from an EMBL/GenBank/DDBJ whole genome shotgun (WGS) entry which is preliminary data.</text>
</comment>
<organism evidence="1 2">
    <name type="scientific">Favolaschia claudopus</name>
    <dbReference type="NCBI Taxonomy" id="2862362"/>
    <lineage>
        <taxon>Eukaryota</taxon>
        <taxon>Fungi</taxon>
        <taxon>Dikarya</taxon>
        <taxon>Basidiomycota</taxon>
        <taxon>Agaricomycotina</taxon>
        <taxon>Agaricomycetes</taxon>
        <taxon>Agaricomycetidae</taxon>
        <taxon>Agaricales</taxon>
        <taxon>Marasmiineae</taxon>
        <taxon>Mycenaceae</taxon>
        <taxon>Favolaschia</taxon>
    </lineage>
</organism>
<dbReference type="Proteomes" id="UP001362999">
    <property type="component" value="Unassembled WGS sequence"/>
</dbReference>
<gene>
    <name evidence="1" type="ORF">R3P38DRAFT_3182499</name>
</gene>
<proteinExistence type="predicted"/>
<protein>
    <recommendedName>
        <fullName evidence="3">F-box domain-containing protein</fullName>
    </recommendedName>
</protein>
<evidence type="ECO:0000313" key="1">
    <source>
        <dbReference type="EMBL" id="KAK7038416.1"/>
    </source>
</evidence>